<dbReference type="FunFam" id="1.10.20.140:FF:000001">
    <property type="entry name" value="tRNA dimethylallyltransferase"/>
    <property type="match status" value="1"/>
</dbReference>
<evidence type="ECO:0000256" key="10">
    <source>
        <dbReference type="HAMAP-Rule" id="MF_00185"/>
    </source>
</evidence>
<evidence type="ECO:0000256" key="8">
    <source>
        <dbReference type="ARBA" id="ARBA00022842"/>
    </source>
</evidence>
<gene>
    <name evidence="10 14" type="primary">miaA</name>
    <name evidence="14" type="ORF">H7B67_29695</name>
</gene>
<dbReference type="InterPro" id="IPR039657">
    <property type="entry name" value="Dimethylallyltransferase"/>
</dbReference>
<dbReference type="Proteomes" id="UP000535838">
    <property type="component" value="Unassembled WGS sequence"/>
</dbReference>
<keyword evidence="15" id="KW-1185">Reference proteome</keyword>
<dbReference type="EMBL" id="JACJVQ010000032">
    <property type="protein sequence ID" value="MBB6638325.1"/>
    <property type="molecule type" value="Genomic_DNA"/>
</dbReference>
<feature type="binding site" evidence="10">
    <location>
        <begin position="27"/>
        <end position="34"/>
    </location>
    <ligand>
        <name>ATP</name>
        <dbReference type="ChEBI" id="CHEBI:30616"/>
    </ligand>
</feature>
<evidence type="ECO:0000256" key="12">
    <source>
        <dbReference type="RuleBase" id="RU003784"/>
    </source>
</evidence>
<keyword evidence="4 10" id="KW-0808">Transferase</keyword>
<evidence type="ECO:0000256" key="7">
    <source>
        <dbReference type="ARBA" id="ARBA00022840"/>
    </source>
</evidence>
<dbReference type="Pfam" id="PF01715">
    <property type="entry name" value="IPPT"/>
    <property type="match status" value="1"/>
</dbReference>
<protein>
    <recommendedName>
        <fullName evidence="10">tRNA dimethylallyltransferase</fullName>
        <ecNumber evidence="10">2.5.1.75</ecNumber>
    </recommendedName>
    <alternativeName>
        <fullName evidence="10">Dimethylallyl diphosphate:tRNA dimethylallyltransferase</fullName>
        <shortName evidence="10">DMAPP:tRNA dimethylallyltransferase</shortName>
        <shortName evidence="10">DMATase</shortName>
    </alternativeName>
    <alternativeName>
        <fullName evidence="10">Isopentenyl-diphosphate:tRNA isopentenyltransferase</fullName>
        <shortName evidence="10">IPP transferase</shortName>
        <shortName evidence="10">IPPT</shortName>
        <shortName evidence="10">IPTase</shortName>
    </alternativeName>
</protein>
<dbReference type="Gene3D" id="1.10.20.140">
    <property type="match status" value="1"/>
</dbReference>
<dbReference type="GO" id="GO:0052381">
    <property type="term" value="F:tRNA dimethylallyltransferase activity"/>
    <property type="evidence" value="ECO:0007669"/>
    <property type="project" value="UniProtKB-UniRule"/>
</dbReference>
<comment type="caution">
    <text evidence="10">Lacks conserved residue(s) required for the propagation of feature annotation.</text>
</comment>
<dbReference type="GO" id="GO:0006400">
    <property type="term" value="P:tRNA modification"/>
    <property type="evidence" value="ECO:0007669"/>
    <property type="project" value="TreeGrafter"/>
</dbReference>
<reference evidence="14 15" key="1">
    <citation type="submission" date="2020-08" db="EMBL/GenBank/DDBJ databases">
        <title>Cohnella phylogeny.</title>
        <authorList>
            <person name="Dunlap C."/>
        </authorList>
    </citation>
    <scope>NUCLEOTIDE SEQUENCE [LARGE SCALE GENOMIC DNA]</scope>
    <source>
        <strain evidence="14 15">DSM 25241</strain>
    </source>
</reference>
<keyword evidence="6 10" id="KW-0547">Nucleotide-binding</keyword>
<evidence type="ECO:0000256" key="6">
    <source>
        <dbReference type="ARBA" id="ARBA00022741"/>
    </source>
</evidence>
<evidence type="ECO:0000256" key="4">
    <source>
        <dbReference type="ARBA" id="ARBA00022679"/>
    </source>
</evidence>
<proteinExistence type="inferred from homology"/>
<dbReference type="GO" id="GO:0005524">
    <property type="term" value="F:ATP binding"/>
    <property type="evidence" value="ECO:0007669"/>
    <property type="project" value="UniProtKB-UniRule"/>
</dbReference>
<evidence type="ECO:0000256" key="13">
    <source>
        <dbReference type="RuleBase" id="RU003785"/>
    </source>
</evidence>
<keyword evidence="8 10" id="KW-0460">Magnesium</keyword>
<dbReference type="EC" id="2.5.1.75" evidence="10"/>
<evidence type="ECO:0000256" key="9">
    <source>
        <dbReference type="ARBA" id="ARBA00049563"/>
    </source>
</evidence>
<evidence type="ECO:0000313" key="15">
    <source>
        <dbReference type="Proteomes" id="UP000535838"/>
    </source>
</evidence>
<evidence type="ECO:0000313" key="14">
    <source>
        <dbReference type="EMBL" id="MBB6638325.1"/>
    </source>
</evidence>
<evidence type="ECO:0000256" key="2">
    <source>
        <dbReference type="ARBA" id="ARBA00003213"/>
    </source>
</evidence>
<dbReference type="PANTHER" id="PTHR11088:SF60">
    <property type="entry name" value="TRNA DIMETHYLALLYLTRANSFERASE"/>
    <property type="match status" value="1"/>
</dbReference>
<feature type="site" description="Interaction with substrate tRNA" evidence="10">
    <location>
        <position position="118"/>
    </location>
</feature>
<comment type="caution">
    <text evidence="14">The sequence shown here is derived from an EMBL/GenBank/DDBJ whole genome shotgun (WGS) entry which is preliminary data.</text>
</comment>
<comment type="cofactor">
    <cofactor evidence="1 10">
        <name>Mg(2+)</name>
        <dbReference type="ChEBI" id="CHEBI:18420"/>
    </cofactor>
</comment>
<dbReference type="InterPro" id="IPR027417">
    <property type="entry name" value="P-loop_NTPase"/>
</dbReference>
<name>A0A841T6J5_9BACL</name>
<sequence>MLNNSDEIVKPDSFEADERPPLLVLVGPTAVGKTALSLKLAKALNAEIISGDSMQVYRGMDIGTAKLPIEEREGIPHHLIDICEPSETFSAADFQAKCAETIRDIHSRGKLPFIVGGTGLYVEAVCYGYRFQEYGSDEAFRQRMSEYAKRFGAEALHAKLAAVDPASAEKLHPNDERRVIRALEVFETTGQPLSELQSQSRGDAKRSPYKLCLIGLTMERERLYDRINERVDQMLEQGLVEEVKTLMSQGVPVSSVALQALGYKEIVAYLTGELDYESAVTLLKRDTRHFAKRQLSWFRHMRELQWVDLDTLPKNTELFKEICGIIAGKFPFDLEYTCS</sequence>
<dbReference type="InterPro" id="IPR018022">
    <property type="entry name" value="IPT"/>
</dbReference>
<organism evidence="14 15">
    <name type="scientific">Cohnella thailandensis</name>
    <dbReference type="NCBI Taxonomy" id="557557"/>
    <lineage>
        <taxon>Bacteria</taxon>
        <taxon>Bacillati</taxon>
        <taxon>Bacillota</taxon>
        <taxon>Bacilli</taxon>
        <taxon>Bacillales</taxon>
        <taxon>Paenibacillaceae</taxon>
        <taxon>Cohnella</taxon>
    </lineage>
</organism>
<feature type="region of interest" description="Interaction with substrate tRNA" evidence="10">
    <location>
        <begin position="52"/>
        <end position="55"/>
    </location>
</feature>
<dbReference type="AlphaFoldDB" id="A0A841T6J5"/>
<feature type="site" description="Interaction with substrate tRNA" evidence="10">
    <location>
        <position position="141"/>
    </location>
</feature>
<feature type="binding site" evidence="10">
    <location>
        <begin position="29"/>
        <end position="34"/>
    </location>
    <ligand>
        <name>substrate</name>
    </ligand>
</feature>
<evidence type="ECO:0000256" key="11">
    <source>
        <dbReference type="RuleBase" id="RU003783"/>
    </source>
</evidence>
<accession>A0A841T6J5</accession>
<dbReference type="SUPFAM" id="SSF52540">
    <property type="entry name" value="P-loop containing nucleoside triphosphate hydrolases"/>
    <property type="match status" value="1"/>
</dbReference>
<comment type="subunit">
    <text evidence="10">Monomer.</text>
</comment>
<dbReference type="PANTHER" id="PTHR11088">
    <property type="entry name" value="TRNA DIMETHYLALLYLTRANSFERASE"/>
    <property type="match status" value="1"/>
</dbReference>
<keyword evidence="7 10" id="KW-0067">ATP-binding</keyword>
<keyword evidence="5 10" id="KW-0819">tRNA processing</keyword>
<comment type="function">
    <text evidence="2 10 12">Catalyzes the transfer of a dimethylallyl group onto the adenine at position 37 in tRNAs that read codons beginning with uridine, leading to the formation of N6-(dimethylallyl)adenosine (i(6)A).</text>
</comment>
<evidence type="ECO:0000256" key="5">
    <source>
        <dbReference type="ARBA" id="ARBA00022694"/>
    </source>
</evidence>
<dbReference type="HAMAP" id="MF_00185">
    <property type="entry name" value="IPP_trans"/>
    <property type="match status" value="1"/>
</dbReference>
<comment type="similarity">
    <text evidence="3 10 13">Belongs to the IPP transferase family.</text>
</comment>
<evidence type="ECO:0000256" key="1">
    <source>
        <dbReference type="ARBA" id="ARBA00001946"/>
    </source>
</evidence>
<comment type="catalytic activity">
    <reaction evidence="9 10 11">
        <text>adenosine(37) in tRNA + dimethylallyl diphosphate = N(6)-dimethylallyladenosine(37) in tRNA + diphosphate</text>
        <dbReference type="Rhea" id="RHEA:26482"/>
        <dbReference type="Rhea" id="RHEA-COMP:10162"/>
        <dbReference type="Rhea" id="RHEA-COMP:10375"/>
        <dbReference type="ChEBI" id="CHEBI:33019"/>
        <dbReference type="ChEBI" id="CHEBI:57623"/>
        <dbReference type="ChEBI" id="CHEBI:74411"/>
        <dbReference type="ChEBI" id="CHEBI:74415"/>
        <dbReference type="EC" id="2.5.1.75"/>
    </reaction>
</comment>
<dbReference type="NCBIfam" id="TIGR00174">
    <property type="entry name" value="miaA"/>
    <property type="match status" value="1"/>
</dbReference>
<evidence type="ECO:0000256" key="3">
    <source>
        <dbReference type="ARBA" id="ARBA00005842"/>
    </source>
</evidence>
<dbReference type="Gene3D" id="3.40.50.300">
    <property type="entry name" value="P-loop containing nucleotide triphosphate hydrolases"/>
    <property type="match status" value="1"/>
</dbReference>